<name>A0ABN0RJY9_9FLAO</name>
<dbReference type="SUPFAM" id="SSF48452">
    <property type="entry name" value="TPR-like"/>
    <property type="match status" value="1"/>
</dbReference>
<dbReference type="PANTHER" id="PTHR12558">
    <property type="entry name" value="CELL DIVISION CYCLE 16,23,27"/>
    <property type="match status" value="1"/>
</dbReference>
<evidence type="ECO:0008006" key="5">
    <source>
        <dbReference type="Google" id="ProtNLM"/>
    </source>
</evidence>
<sequence>MTKIFYAIQLIVLFLTLKAGAQPSAFKIADSLYNTGNYTAAINQYAKINNTNANLQIAKAYNAIGNYDKAIAQYNSVVTKDTSLLVARFNLGKLYLKTNKFKQANSLFAKLVAISKTNPEYSYNLARSFSAINEDKKSVLWYKKTLDVDSTHLRALQRLSIHYVGEHENHFALKYADKGLSFFENDPVLINVKALALFNMGSYKLSIKCYEKLLSLGKKDQKVYHRLGYAYNSIENYEKSIENYKLLLEYDLENIKVLRMISEVYMKDKKLDSATVYIKRAIEAHSYKLDKEYEVAARIAVNKKDYKTAIKYYNMAYTENPTKVLYLYQACIYADKYYKDPKLKLNYYTQLKQKSESKGSNSQYFVVFAEKRISELKSEIFAKGE</sequence>
<dbReference type="PANTHER" id="PTHR12558:SF13">
    <property type="entry name" value="CELL DIVISION CYCLE PROTEIN 27 HOMOLOG"/>
    <property type="match status" value="1"/>
</dbReference>
<evidence type="ECO:0000313" key="3">
    <source>
        <dbReference type="EMBL" id="EWH10465.1"/>
    </source>
</evidence>
<feature type="signal peptide" evidence="2">
    <location>
        <begin position="1"/>
        <end position="21"/>
    </location>
</feature>
<feature type="repeat" description="TPR" evidence="1">
    <location>
        <begin position="221"/>
        <end position="254"/>
    </location>
</feature>
<accession>A0ABN0RJY9</accession>
<dbReference type="InterPro" id="IPR019734">
    <property type="entry name" value="TPR_rpt"/>
</dbReference>
<dbReference type="PROSITE" id="PS50005">
    <property type="entry name" value="TPR"/>
    <property type="match status" value="2"/>
</dbReference>
<dbReference type="Gene3D" id="1.25.40.10">
    <property type="entry name" value="Tetratricopeptide repeat domain"/>
    <property type="match status" value="1"/>
</dbReference>
<dbReference type="EMBL" id="ARZX01000035">
    <property type="protein sequence ID" value="EWH10465.1"/>
    <property type="molecule type" value="Genomic_DNA"/>
</dbReference>
<dbReference type="Pfam" id="PF13181">
    <property type="entry name" value="TPR_8"/>
    <property type="match status" value="2"/>
</dbReference>
<keyword evidence="4" id="KW-1185">Reference proteome</keyword>
<proteinExistence type="predicted"/>
<keyword evidence="1" id="KW-0802">TPR repeat</keyword>
<feature type="repeat" description="TPR" evidence="1">
    <location>
        <begin position="85"/>
        <end position="118"/>
    </location>
</feature>
<evidence type="ECO:0000256" key="1">
    <source>
        <dbReference type="PROSITE-ProRule" id="PRU00339"/>
    </source>
</evidence>
<evidence type="ECO:0000256" key="2">
    <source>
        <dbReference type="SAM" id="SignalP"/>
    </source>
</evidence>
<feature type="chain" id="PRO_5045474869" description="Tetratricopeptide repeat protein" evidence="2">
    <location>
        <begin position="22"/>
        <end position="385"/>
    </location>
</feature>
<dbReference type="Proteomes" id="UP000019275">
    <property type="component" value="Unassembled WGS sequence"/>
</dbReference>
<keyword evidence="2" id="KW-0732">Signal</keyword>
<dbReference type="InterPro" id="IPR011990">
    <property type="entry name" value="TPR-like_helical_dom_sf"/>
</dbReference>
<dbReference type="Pfam" id="PF13432">
    <property type="entry name" value="TPR_16"/>
    <property type="match status" value="1"/>
</dbReference>
<dbReference type="RefSeq" id="WP_034647158.1">
    <property type="nucleotide sequence ID" value="NZ_ARZX01000035.1"/>
</dbReference>
<organism evidence="3 4">
    <name type="scientific">Cellulophaga geojensis KL-A</name>
    <dbReference type="NCBI Taxonomy" id="1328323"/>
    <lineage>
        <taxon>Bacteria</taxon>
        <taxon>Pseudomonadati</taxon>
        <taxon>Bacteroidota</taxon>
        <taxon>Flavobacteriia</taxon>
        <taxon>Flavobacteriales</taxon>
        <taxon>Flavobacteriaceae</taxon>
        <taxon>Cellulophaga</taxon>
    </lineage>
</organism>
<protein>
    <recommendedName>
        <fullName evidence="5">Tetratricopeptide repeat protein</fullName>
    </recommendedName>
</protein>
<evidence type="ECO:0000313" key="4">
    <source>
        <dbReference type="Proteomes" id="UP000019275"/>
    </source>
</evidence>
<comment type="caution">
    <text evidence="3">The sequence shown here is derived from an EMBL/GenBank/DDBJ whole genome shotgun (WGS) entry which is preliminary data.</text>
</comment>
<gene>
    <name evidence="3" type="ORF">KLA_16657</name>
</gene>
<reference evidence="3 4" key="1">
    <citation type="journal article" date="2014" name="Genome Announc.">
        <title>Draft Genome Sequence of the Carrageenan-Degrading Bacterium Cellulophaga sp. Strain KL-A, Isolated from Decaying Marine Algae.</title>
        <authorList>
            <person name="Shan D."/>
            <person name="Ying J."/>
            <person name="Li X."/>
            <person name="Gao Z."/>
            <person name="Wei G."/>
            <person name="Shao Z."/>
        </authorList>
    </citation>
    <scope>NUCLEOTIDE SEQUENCE [LARGE SCALE GENOMIC DNA]</scope>
    <source>
        <strain evidence="3 4">KL-A</strain>
    </source>
</reference>
<dbReference type="SMART" id="SM00028">
    <property type="entry name" value="TPR"/>
    <property type="match status" value="7"/>
</dbReference>